<feature type="non-terminal residue" evidence="2">
    <location>
        <position position="185"/>
    </location>
</feature>
<feature type="non-terminal residue" evidence="2">
    <location>
        <position position="1"/>
    </location>
</feature>
<gene>
    <name evidence="2" type="ORF">B7463_g8559</name>
</gene>
<reference evidence="2 3" key="1">
    <citation type="submission" date="2018-05" db="EMBL/GenBank/DDBJ databases">
        <title>Draft genome sequence of Scytalidium lignicola DSM 105466, a ubiquitous saprotrophic fungus.</title>
        <authorList>
            <person name="Buettner E."/>
            <person name="Gebauer A.M."/>
            <person name="Hofrichter M."/>
            <person name="Liers C."/>
            <person name="Kellner H."/>
        </authorList>
    </citation>
    <scope>NUCLEOTIDE SEQUENCE [LARGE SCALE GENOMIC DNA]</scope>
    <source>
        <strain evidence="2 3">DSM 105466</strain>
    </source>
</reference>
<sequence>MTEHIASVPENNHLRTPQFPFAPRRNGNHPYHSPRTQPQYQTAGARSTRMIIESASYETTPTESPPDEYHCVFNAQDCHHSVPSVDTLAAVDQSLSAEYLHNGITHGPSIHVDRTPPIPAEDVDTGTVTSKTGQSTSTSKLQTEAMAIETKKVEAPTQDHNRGLPKSGTEDDSNDQIETPGGGQS</sequence>
<protein>
    <submittedName>
        <fullName evidence="2">Uncharacterized protein</fullName>
    </submittedName>
</protein>
<feature type="region of interest" description="Disordered" evidence="1">
    <location>
        <begin position="107"/>
        <end position="185"/>
    </location>
</feature>
<accession>A0A3E2H2Z0</accession>
<comment type="caution">
    <text evidence="2">The sequence shown here is derived from an EMBL/GenBank/DDBJ whole genome shotgun (WGS) entry which is preliminary data.</text>
</comment>
<dbReference type="Proteomes" id="UP000258309">
    <property type="component" value="Unassembled WGS sequence"/>
</dbReference>
<feature type="compositionally biased region" description="Polar residues" evidence="1">
    <location>
        <begin position="34"/>
        <end position="43"/>
    </location>
</feature>
<feature type="region of interest" description="Disordered" evidence="1">
    <location>
        <begin position="1"/>
        <end position="43"/>
    </location>
</feature>
<evidence type="ECO:0000256" key="1">
    <source>
        <dbReference type="SAM" id="MobiDB-lite"/>
    </source>
</evidence>
<evidence type="ECO:0000313" key="3">
    <source>
        <dbReference type="Proteomes" id="UP000258309"/>
    </source>
</evidence>
<dbReference type="AlphaFoldDB" id="A0A3E2H2Z0"/>
<proteinExistence type="predicted"/>
<name>A0A3E2H2Z0_SCYLI</name>
<keyword evidence="3" id="KW-1185">Reference proteome</keyword>
<dbReference type="OrthoDB" id="10415793at2759"/>
<feature type="compositionally biased region" description="Low complexity" evidence="1">
    <location>
        <begin position="125"/>
        <end position="143"/>
    </location>
</feature>
<organism evidence="2 3">
    <name type="scientific">Scytalidium lignicola</name>
    <name type="common">Hyphomycete</name>
    <dbReference type="NCBI Taxonomy" id="5539"/>
    <lineage>
        <taxon>Eukaryota</taxon>
        <taxon>Fungi</taxon>
        <taxon>Dikarya</taxon>
        <taxon>Ascomycota</taxon>
        <taxon>Pezizomycotina</taxon>
        <taxon>Leotiomycetes</taxon>
        <taxon>Leotiomycetes incertae sedis</taxon>
        <taxon>Scytalidium</taxon>
    </lineage>
</organism>
<dbReference type="EMBL" id="NCSJ02000190">
    <property type="protein sequence ID" value="RFU27774.1"/>
    <property type="molecule type" value="Genomic_DNA"/>
</dbReference>
<feature type="compositionally biased region" description="Basic and acidic residues" evidence="1">
    <location>
        <begin position="149"/>
        <end position="162"/>
    </location>
</feature>
<evidence type="ECO:0000313" key="2">
    <source>
        <dbReference type="EMBL" id="RFU27774.1"/>
    </source>
</evidence>